<dbReference type="PANTHER" id="PTHR12247:SF104">
    <property type="entry name" value="POLYCOMB PROTEIN SFMBT"/>
    <property type="match status" value="1"/>
</dbReference>
<dbReference type="AlphaFoldDB" id="A0A1D2N1C5"/>
<dbReference type="Gene3D" id="2.30.30.140">
    <property type="match status" value="4"/>
</dbReference>
<evidence type="ECO:0000313" key="5">
    <source>
        <dbReference type="Proteomes" id="UP000094527"/>
    </source>
</evidence>
<protein>
    <submittedName>
        <fullName evidence="4">MBT domain-containing protein 1</fullName>
    </submittedName>
</protein>
<keyword evidence="1" id="KW-0677">Repeat</keyword>
<organism evidence="4 5">
    <name type="scientific">Orchesella cincta</name>
    <name type="common">Springtail</name>
    <name type="synonym">Podura cincta</name>
    <dbReference type="NCBI Taxonomy" id="48709"/>
    <lineage>
        <taxon>Eukaryota</taxon>
        <taxon>Metazoa</taxon>
        <taxon>Ecdysozoa</taxon>
        <taxon>Arthropoda</taxon>
        <taxon>Hexapoda</taxon>
        <taxon>Collembola</taxon>
        <taxon>Entomobryomorpha</taxon>
        <taxon>Entomobryoidea</taxon>
        <taxon>Orchesellidae</taxon>
        <taxon>Orchesellinae</taxon>
        <taxon>Orchesella</taxon>
    </lineage>
</organism>
<dbReference type="Proteomes" id="UP000094527">
    <property type="component" value="Unassembled WGS sequence"/>
</dbReference>
<keyword evidence="5" id="KW-1185">Reference proteome</keyword>
<dbReference type="Pfam" id="PF02820">
    <property type="entry name" value="MBT"/>
    <property type="match status" value="4"/>
</dbReference>
<sequence length="501" mass="57154">MAEAQASMNGKDFPPSFGKTKSKKKKSKPKSPTASTSRQPIVVKPVQEHRQKGFNSWDEFLFENELNAQWICGVEYFEHAPFGMKKWQEYARPGMVVEVPNYKKPSTYWPAIVHGFAGYKALVEYVKVNDRKERNCMTWVNFCSGTVKPLGYCFCNHILLYPPSKKDQQDFSPKLEETYKKLLNQNLPTVKPNHHKYCLEETESTATRFELNEVVEALDKLDCSRNRTGVISMTFGNRMHVQYLGLEEDDEGFWFSQQSEHVHKMGWSQAVKAEVVGANPNLIYPHPPTSELLEVPAGVRIERNAMFEMRHPVLLHKIVPAYVVEPLRYGYFLAATDWTRTDETVEIVMHVTSDYILPINFCRDHGIDLEVPMKDGEAIKKFSWKKFLPEVECTALDLSAIKKKASIFTKGCKLEAVNLTSPIYLWPATVLNVCGHLLRMHFDGFPRTQEDSFQWISTNSGDIYPAGYAQLVGSKLGNKPDRPNPADSFYLTTEPGTSTNV</sequence>
<comment type="caution">
    <text evidence="4">The sequence shown here is derived from an EMBL/GenBank/DDBJ whole genome shotgun (WGS) entry which is preliminary data.</text>
</comment>
<feature type="repeat" description="MBT" evidence="2">
    <location>
        <begin position="55"/>
        <end position="163"/>
    </location>
</feature>
<feature type="compositionally biased region" description="Basic residues" evidence="3">
    <location>
        <begin position="20"/>
        <end position="29"/>
    </location>
</feature>
<dbReference type="SMART" id="SM00561">
    <property type="entry name" value="MBT"/>
    <property type="match status" value="1"/>
</dbReference>
<dbReference type="OrthoDB" id="5917609at2759"/>
<feature type="compositionally biased region" description="Polar residues" evidence="3">
    <location>
        <begin position="490"/>
        <end position="501"/>
    </location>
</feature>
<name>A0A1D2N1C5_ORCCI</name>
<dbReference type="InterPro" id="IPR004092">
    <property type="entry name" value="Mbt"/>
</dbReference>
<feature type="repeat" description="MBT" evidence="2">
    <location>
        <begin position="382"/>
        <end position="479"/>
    </location>
</feature>
<dbReference type="CDD" id="cd20098">
    <property type="entry name" value="MBT_dSfmbt-like_rpt2"/>
    <property type="match status" value="1"/>
</dbReference>
<dbReference type="SUPFAM" id="SSF63748">
    <property type="entry name" value="Tudor/PWWP/MBT"/>
    <property type="match status" value="4"/>
</dbReference>
<dbReference type="PROSITE" id="PS51079">
    <property type="entry name" value="MBT"/>
    <property type="match status" value="2"/>
</dbReference>
<dbReference type="InterPro" id="IPR050548">
    <property type="entry name" value="PcG_chromatin_remod_factors"/>
</dbReference>
<dbReference type="GO" id="GO:0042393">
    <property type="term" value="F:histone binding"/>
    <property type="evidence" value="ECO:0007669"/>
    <property type="project" value="TreeGrafter"/>
</dbReference>
<feature type="region of interest" description="Disordered" evidence="3">
    <location>
        <begin position="1"/>
        <end position="43"/>
    </location>
</feature>
<evidence type="ECO:0000256" key="2">
    <source>
        <dbReference type="PROSITE-ProRule" id="PRU00459"/>
    </source>
</evidence>
<feature type="region of interest" description="Disordered" evidence="3">
    <location>
        <begin position="475"/>
        <end position="501"/>
    </location>
</feature>
<gene>
    <name evidence="4" type="ORF">Ocin01_07581</name>
</gene>
<dbReference type="STRING" id="48709.A0A1D2N1C5"/>
<evidence type="ECO:0000256" key="3">
    <source>
        <dbReference type="SAM" id="MobiDB-lite"/>
    </source>
</evidence>
<dbReference type="GO" id="GO:0045892">
    <property type="term" value="P:negative regulation of DNA-templated transcription"/>
    <property type="evidence" value="ECO:0007669"/>
    <property type="project" value="TreeGrafter"/>
</dbReference>
<evidence type="ECO:0000313" key="4">
    <source>
        <dbReference type="EMBL" id="ODM99107.1"/>
    </source>
</evidence>
<evidence type="ECO:0000256" key="1">
    <source>
        <dbReference type="ARBA" id="ARBA00022737"/>
    </source>
</evidence>
<proteinExistence type="predicted"/>
<dbReference type="PANTHER" id="PTHR12247">
    <property type="entry name" value="POLYCOMB GROUP PROTEIN"/>
    <property type="match status" value="1"/>
</dbReference>
<reference evidence="4 5" key="1">
    <citation type="journal article" date="2016" name="Genome Biol. Evol.">
        <title>Gene Family Evolution Reflects Adaptation to Soil Environmental Stressors in the Genome of the Collembolan Orchesella cincta.</title>
        <authorList>
            <person name="Faddeeva-Vakhrusheva A."/>
            <person name="Derks M.F."/>
            <person name="Anvar S.Y."/>
            <person name="Agamennone V."/>
            <person name="Suring W."/>
            <person name="Smit S."/>
            <person name="van Straalen N.M."/>
            <person name="Roelofs D."/>
        </authorList>
    </citation>
    <scope>NUCLEOTIDE SEQUENCE [LARGE SCALE GENOMIC DNA]</scope>
    <source>
        <tissue evidence="4">Mixed pool</tissue>
    </source>
</reference>
<dbReference type="GO" id="GO:0003682">
    <property type="term" value="F:chromatin binding"/>
    <property type="evidence" value="ECO:0007669"/>
    <property type="project" value="TreeGrafter"/>
</dbReference>
<accession>A0A1D2N1C5</accession>
<dbReference type="GO" id="GO:0005634">
    <property type="term" value="C:nucleus"/>
    <property type="evidence" value="ECO:0007669"/>
    <property type="project" value="InterPro"/>
</dbReference>
<dbReference type="EMBL" id="LJIJ01000299">
    <property type="protein sequence ID" value="ODM99107.1"/>
    <property type="molecule type" value="Genomic_DNA"/>
</dbReference>